<dbReference type="GO" id="GO:0008270">
    <property type="term" value="F:zinc ion binding"/>
    <property type="evidence" value="ECO:0007669"/>
    <property type="project" value="UniProtKB-KW"/>
</dbReference>
<gene>
    <name evidence="6" type="primary">BBX32</name>
    <name evidence="6" type="ORF">CR513_47437</name>
</gene>
<reference evidence="6" key="1">
    <citation type="submission" date="2018-05" db="EMBL/GenBank/DDBJ databases">
        <title>Draft genome of Mucuna pruriens seed.</title>
        <authorList>
            <person name="Nnadi N.E."/>
            <person name="Vos R."/>
            <person name="Hasami M.H."/>
            <person name="Devisetty U.K."/>
            <person name="Aguiy J.C."/>
        </authorList>
    </citation>
    <scope>NUCLEOTIDE SEQUENCE [LARGE SCALE GENOMIC DNA]</scope>
    <source>
        <strain evidence="6">JCA_2017</strain>
    </source>
</reference>
<feature type="compositionally biased region" description="Low complexity" evidence="4">
    <location>
        <begin position="87"/>
        <end position="101"/>
    </location>
</feature>
<keyword evidence="3" id="KW-0862">Zinc</keyword>
<name>A0A371F3Y2_MUCPR</name>
<evidence type="ECO:0000256" key="3">
    <source>
        <dbReference type="ARBA" id="ARBA00022833"/>
    </source>
</evidence>
<dbReference type="PANTHER" id="PTHR31717:SF81">
    <property type="entry name" value="B-BOX ZINC FINGER PROTEIN 32-LIKE"/>
    <property type="match status" value="1"/>
</dbReference>
<protein>
    <submittedName>
        <fullName evidence="6">B-box zinc finger protein 32</fullName>
    </submittedName>
</protein>
<feature type="non-terminal residue" evidence="6">
    <location>
        <position position="1"/>
    </location>
</feature>
<keyword evidence="1" id="KW-0479">Metal-binding</keyword>
<dbReference type="Pfam" id="PF00643">
    <property type="entry name" value="zf-B_box"/>
    <property type="match status" value="1"/>
</dbReference>
<evidence type="ECO:0000256" key="1">
    <source>
        <dbReference type="ARBA" id="ARBA00022723"/>
    </source>
</evidence>
<evidence type="ECO:0000259" key="5">
    <source>
        <dbReference type="SMART" id="SM00336"/>
    </source>
</evidence>
<organism evidence="6 7">
    <name type="scientific">Mucuna pruriens</name>
    <name type="common">Velvet bean</name>
    <name type="synonym">Dolichos pruriens</name>
    <dbReference type="NCBI Taxonomy" id="157652"/>
    <lineage>
        <taxon>Eukaryota</taxon>
        <taxon>Viridiplantae</taxon>
        <taxon>Streptophyta</taxon>
        <taxon>Embryophyta</taxon>
        <taxon>Tracheophyta</taxon>
        <taxon>Spermatophyta</taxon>
        <taxon>Magnoliopsida</taxon>
        <taxon>eudicotyledons</taxon>
        <taxon>Gunneridae</taxon>
        <taxon>Pentapetalae</taxon>
        <taxon>rosids</taxon>
        <taxon>fabids</taxon>
        <taxon>Fabales</taxon>
        <taxon>Fabaceae</taxon>
        <taxon>Papilionoideae</taxon>
        <taxon>50 kb inversion clade</taxon>
        <taxon>NPAAA clade</taxon>
        <taxon>indigoferoid/millettioid clade</taxon>
        <taxon>Phaseoleae</taxon>
        <taxon>Mucuna</taxon>
    </lineage>
</organism>
<comment type="caution">
    <text evidence="6">The sequence shown here is derived from an EMBL/GenBank/DDBJ whole genome shotgun (WGS) entry which is preliminary data.</text>
</comment>
<dbReference type="InterPro" id="IPR049808">
    <property type="entry name" value="CONSTANS-like_Bbox1"/>
</dbReference>
<proteinExistence type="predicted"/>
<evidence type="ECO:0000256" key="4">
    <source>
        <dbReference type="SAM" id="MobiDB-lite"/>
    </source>
</evidence>
<dbReference type="OrthoDB" id="153872at2759"/>
<dbReference type="SMART" id="SM00336">
    <property type="entry name" value="BBOX"/>
    <property type="match status" value="1"/>
</dbReference>
<dbReference type="PANTHER" id="PTHR31717">
    <property type="entry name" value="ZINC FINGER PROTEIN CONSTANS-LIKE 10"/>
    <property type="match status" value="1"/>
</dbReference>
<evidence type="ECO:0000313" key="6">
    <source>
        <dbReference type="EMBL" id="RDX73001.1"/>
    </source>
</evidence>
<dbReference type="EMBL" id="QJKJ01010690">
    <property type="protein sequence ID" value="RDX73001.1"/>
    <property type="molecule type" value="Genomic_DNA"/>
</dbReference>
<dbReference type="AlphaFoldDB" id="A0A371F3Y2"/>
<feature type="compositionally biased region" description="Polar residues" evidence="4">
    <location>
        <begin position="119"/>
        <end position="129"/>
    </location>
</feature>
<dbReference type="InterPro" id="IPR000315">
    <property type="entry name" value="Znf_B-box"/>
</dbReference>
<dbReference type="Proteomes" id="UP000257109">
    <property type="component" value="Unassembled WGS sequence"/>
</dbReference>
<keyword evidence="7" id="KW-1185">Reference proteome</keyword>
<accession>A0A371F3Y2</accession>
<feature type="domain" description="B box-type" evidence="5">
    <location>
        <begin position="1"/>
        <end position="46"/>
    </location>
</feature>
<feature type="compositionally biased region" description="Low complexity" evidence="4">
    <location>
        <begin position="67"/>
        <end position="77"/>
    </location>
</feature>
<dbReference type="CDD" id="cd19821">
    <property type="entry name" value="Bbox1_BBX-like"/>
    <property type="match status" value="1"/>
</dbReference>
<evidence type="ECO:0000256" key="2">
    <source>
        <dbReference type="ARBA" id="ARBA00022771"/>
    </source>
</evidence>
<keyword evidence="2" id="KW-0863">Zinc-finger</keyword>
<sequence length="250" mass="26791">MMKACQLCDQQASLYCPSDSAFLCSNCDADVHSANFLVARHLRHLLCSKCNRFAGIHISGATSRGLPSTCSSSCSPEPENPSDDAGSLHSSPSTRVSSSESCVKKNKARRTTAEKRRSCSSSVTENASPSAKKGRRNVGSVAEEVFEKWSTEMGLGLGLGLGVNGNRVASHALSVCLGKRNGIPFRVAAATSFWLGLRFCGDRRVATFQNLSRLEAISGVPAKLILAAHANLARVLTHRRELHEEGWGES</sequence>
<evidence type="ECO:0000313" key="7">
    <source>
        <dbReference type="Proteomes" id="UP000257109"/>
    </source>
</evidence>
<feature type="region of interest" description="Disordered" evidence="4">
    <location>
        <begin position="63"/>
        <end position="137"/>
    </location>
</feature>